<dbReference type="GO" id="GO:0016616">
    <property type="term" value="F:oxidoreductase activity, acting on the CH-OH group of donors, NAD or NADP as acceptor"/>
    <property type="evidence" value="ECO:0007669"/>
    <property type="project" value="InterPro"/>
</dbReference>
<organism evidence="6 7">
    <name type="scientific">Marivibrio halodurans</name>
    <dbReference type="NCBI Taxonomy" id="2039722"/>
    <lineage>
        <taxon>Bacteria</taxon>
        <taxon>Pseudomonadati</taxon>
        <taxon>Pseudomonadota</taxon>
        <taxon>Alphaproteobacteria</taxon>
        <taxon>Rhodospirillales</taxon>
        <taxon>Rhodospirillaceae</taxon>
        <taxon>Marivibrio</taxon>
    </lineage>
</organism>
<dbReference type="SUPFAM" id="SSF51735">
    <property type="entry name" value="NAD(P)-binding Rossmann-fold domains"/>
    <property type="match status" value="1"/>
</dbReference>
<dbReference type="InterPro" id="IPR013328">
    <property type="entry name" value="6PGD_dom2"/>
</dbReference>
<dbReference type="AlphaFoldDB" id="A0A8J7SK35"/>
<feature type="domain" description="3-hydroxyacyl-CoA dehydrogenase C-terminal" evidence="3">
    <location>
        <begin position="425"/>
        <end position="505"/>
    </location>
</feature>
<dbReference type="Pfam" id="PF02737">
    <property type="entry name" value="3HCDH_N"/>
    <property type="match status" value="1"/>
</dbReference>
<feature type="domain" description="3-hydroxyacyl-CoA dehydrogenase NAD binding" evidence="4">
    <location>
        <begin position="9"/>
        <end position="184"/>
    </location>
</feature>
<proteinExistence type="inferred from homology"/>
<dbReference type="Gene3D" id="3.40.50.720">
    <property type="entry name" value="NAD(P)-binding Rossmann-like Domain"/>
    <property type="match status" value="1"/>
</dbReference>
<accession>A0A8J7SK35</accession>
<gene>
    <name evidence="6" type="ORF">KAJ83_03015</name>
</gene>
<dbReference type="PROSITE" id="PS00067">
    <property type="entry name" value="3HCDH"/>
    <property type="match status" value="1"/>
</dbReference>
<feature type="domain" description="3-hydroxyacyl-CoA dehydrogenase C-terminal" evidence="3">
    <location>
        <begin position="189"/>
        <end position="286"/>
    </location>
</feature>
<feature type="domain" description="3-hydroxybutyryl-CoA dehydrogenase reduced Rossmann-fold" evidence="5">
    <location>
        <begin position="351"/>
        <end position="424"/>
    </location>
</feature>
<evidence type="ECO:0000259" key="3">
    <source>
        <dbReference type="Pfam" id="PF00725"/>
    </source>
</evidence>
<dbReference type="InterPro" id="IPR006180">
    <property type="entry name" value="3-OHacyl-CoA_DH_CS"/>
</dbReference>
<evidence type="ECO:0000259" key="4">
    <source>
        <dbReference type="Pfam" id="PF02737"/>
    </source>
</evidence>
<protein>
    <submittedName>
        <fullName evidence="6">3-hydroxyacyl-CoA dehydrogenase</fullName>
    </submittedName>
</protein>
<dbReference type="Gene3D" id="1.10.1040.10">
    <property type="entry name" value="N-(1-d-carboxylethyl)-l-norvaline Dehydrogenase, domain 2"/>
    <property type="match status" value="2"/>
</dbReference>
<name>A0A8J7SK35_9PROT</name>
<dbReference type="PANTHER" id="PTHR48075">
    <property type="entry name" value="3-HYDROXYACYL-COA DEHYDROGENASE FAMILY PROTEIN"/>
    <property type="match status" value="1"/>
</dbReference>
<dbReference type="Proteomes" id="UP000672602">
    <property type="component" value="Unassembled WGS sequence"/>
</dbReference>
<keyword evidence="2" id="KW-0560">Oxidoreductase</keyword>
<dbReference type="SUPFAM" id="SSF48179">
    <property type="entry name" value="6-phosphogluconate dehydrogenase C-terminal domain-like"/>
    <property type="match status" value="2"/>
</dbReference>
<dbReference type="InterPro" id="IPR006176">
    <property type="entry name" value="3-OHacyl-CoA_DH_NAD-bd"/>
</dbReference>
<dbReference type="Pfam" id="PF18321">
    <property type="entry name" value="3HCDH_RFF"/>
    <property type="match status" value="1"/>
</dbReference>
<comment type="caution">
    <text evidence="6">The sequence shown here is derived from an EMBL/GenBank/DDBJ whole genome shotgun (WGS) entry which is preliminary data.</text>
</comment>
<keyword evidence="7" id="KW-1185">Reference proteome</keyword>
<evidence type="ECO:0000256" key="1">
    <source>
        <dbReference type="ARBA" id="ARBA00009463"/>
    </source>
</evidence>
<evidence type="ECO:0000256" key="2">
    <source>
        <dbReference type="ARBA" id="ARBA00023002"/>
    </source>
</evidence>
<dbReference type="Pfam" id="PF00725">
    <property type="entry name" value="3HCDH"/>
    <property type="match status" value="2"/>
</dbReference>
<dbReference type="EMBL" id="JAGMWN010000001">
    <property type="protein sequence ID" value="MBP5855963.1"/>
    <property type="molecule type" value="Genomic_DNA"/>
</dbReference>
<dbReference type="FunFam" id="3.40.50.720:FF:000009">
    <property type="entry name" value="Fatty oxidation complex, alpha subunit"/>
    <property type="match status" value="1"/>
</dbReference>
<dbReference type="GO" id="GO:0006631">
    <property type="term" value="P:fatty acid metabolic process"/>
    <property type="evidence" value="ECO:0007669"/>
    <property type="project" value="InterPro"/>
</dbReference>
<dbReference type="InterPro" id="IPR008927">
    <property type="entry name" value="6-PGluconate_DH-like_C_sf"/>
</dbReference>
<dbReference type="InterPro" id="IPR006108">
    <property type="entry name" value="3HC_DH_C"/>
</dbReference>
<dbReference type="InterPro" id="IPR036291">
    <property type="entry name" value="NAD(P)-bd_dom_sf"/>
</dbReference>
<dbReference type="InterPro" id="IPR041040">
    <property type="entry name" value="3HCDH_RFF"/>
</dbReference>
<dbReference type="PANTHER" id="PTHR48075:SF5">
    <property type="entry name" value="3-HYDROXYBUTYRYL-COA DEHYDROGENASE"/>
    <property type="match status" value="1"/>
</dbReference>
<reference evidence="6" key="1">
    <citation type="submission" date="2021-04" db="EMBL/GenBank/DDBJ databases">
        <authorList>
            <person name="Zhang D.-C."/>
        </authorList>
    </citation>
    <scope>NUCLEOTIDE SEQUENCE</scope>
    <source>
        <strain evidence="6">CGMCC 1.15697</strain>
    </source>
</reference>
<dbReference type="RefSeq" id="WP_210680524.1">
    <property type="nucleotide sequence ID" value="NZ_JAGMWN010000001.1"/>
</dbReference>
<dbReference type="NCBIfam" id="NF006124">
    <property type="entry name" value="PRK08268.1"/>
    <property type="match status" value="1"/>
</dbReference>
<evidence type="ECO:0000259" key="5">
    <source>
        <dbReference type="Pfam" id="PF18321"/>
    </source>
</evidence>
<evidence type="ECO:0000313" key="6">
    <source>
        <dbReference type="EMBL" id="MBP5855963.1"/>
    </source>
</evidence>
<evidence type="ECO:0000313" key="7">
    <source>
        <dbReference type="Proteomes" id="UP000672602"/>
    </source>
</evidence>
<comment type="similarity">
    <text evidence="1">Belongs to the 3-hydroxyacyl-CoA dehydrogenase family.</text>
</comment>
<dbReference type="GO" id="GO:0070403">
    <property type="term" value="F:NAD+ binding"/>
    <property type="evidence" value="ECO:0007669"/>
    <property type="project" value="InterPro"/>
</dbReference>
<sequence length="517" mass="54558">MALSKDRVVAVVGAGAMGQGIAQVAAQAGHPVLLFDAADGQAKKAKDALEKVFARLVEKGRIERAEADAVLARVTPADALKDLAPAALVVEAVVERLDVKQELLGKLEGICGAEVILATNTSSLSITAIAGGLTRPERVVGMHFFNPAPLLPLVEVVSGLATDPAVADIVFDTAAAWGKSPVHATSTPGFIVNRVARPFYGEALRVVEEGGADPATVDACMRDGGGFRMGPFQLMDLIGNDVNYAVSKAVFEAFNNDPRYRPSVLQKEMADGGLLGRKSGQGWYDYGEGAEEPAPREAETAEIDPPEAAILLGDPGPWAPLLERLAGAGLTIEAQEDECLFPMLDFGPVILCPSDGNHAESVATIEGKAAILFDLALDWAGNGKGEGPRVALSRSSHVPAEDFAAVAALFQKAGFAVSPVEDIPGLIVTRTVAMLMNEAADALHKGVADPDGIDTAMMKGVNYPIGPLEWADRLGHARVLEILDNLTDVYREERYRACALWRRLPADLSFRGDDGEG</sequence>